<dbReference type="Proteomes" id="UP000655523">
    <property type="component" value="Unassembled WGS sequence"/>
</dbReference>
<keyword evidence="1" id="KW-0472">Membrane</keyword>
<protein>
    <submittedName>
        <fullName evidence="2">ABC transporter permease</fullName>
    </submittedName>
</protein>
<keyword evidence="1" id="KW-0812">Transmembrane</keyword>
<comment type="caution">
    <text evidence="2">The sequence shown here is derived from an EMBL/GenBank/DDBJ whole genome shotgun (WGS) entry which is preliminary data.</text>
</comment>
<dbReference type="AlphaFoldDB" id="A0A972NWQ5"/>
<dbReference type="EMBL" id="WOEZ01000226">
    <property type="protein sequence ID" value="NPT60526.1"/>
    <property type="molecule type" value="Genomic_DNA"/>
</dbReference>
<gene>
    <name evidence="2" type="ORF">GNZ13_39740</name>
</gene>
<organism evidence="2 3">
    <name type="scientific">Paraburkholderia elongata</name>
    <dbReference type="NCBI Taxonomy" id="2675747"/>
    <lineage>
        <taxon>Bacteria</taxon>
        <taxon>Pseudomonadati</taxon>
        <taxon>Pseudomonadota</taxon>
        <taxon>Betaproteobacteria</taxon>
        <taxon>Burkholderiales</taxon>
        <taxon>Burkholderiaceae</taxon>
        <taxon>Paraburkholderia</taxon>
    </lineage>
</organism>
<name>A0A972NWQ5_9BURK</name>
<accession>A0A972NWQ5</accession>
<sequence length="66" mass="7630">MTMINRTEWFAVRRELSLRGKWILGVGSFLLPLAVWCVLSYVPFVWHPQVLVTSPGSVDYFQSGMR</sequence>
<feature type="transmembrane region" description="Helical" evidence="1">
    <location>
        <begin position="21"/>
        <end position="46"/>
    </location>
</feature>
<keyword evidence="3" id="KW-1185">Reference proteome</keyword>
<feature type="non-terminal residue" evidence="2">
    <location>
        <position position="66"/>
    </location>
</feature>
<keyword evidence="1" id="KW-1133">Transmembrane helix</keyword>
<evidence type="ECO:0000256" key="1">
    <source>
        <dbReference type="SAM" id="Phobius"/>
    </source>
</evidence>
<evidence type="ECO:0000313" key="2">
    <source>
        <dbReference type="EMBL" id="NPT60526.1"/>
    </source>
</evidence>
<proteinExistence type="predicted"/>
<reference evidence="2 3" key="1">
    <citation type="submission" date="2019-11" db="EMBL/GenBank/DDBJ databases">
        <title>Metabolism of dissolved organic matter in forest soils.</title>
        <authorList>
            <person name="Cyle K.T."/>
            <person name="Wilhelm R.C."/>
            <person name="Martinez C.E."/>
        </authorList>
    </citation>
    <scope>NUCLEOTIDE SEQUENCE [LARGE SCALE GENOMIC DNA]</scope>
    <source>
        <strain evidence="2 3">5N</strain>
    </source>
</reference>
<evidence type="ECO:0000313" key="3">
    <source>
        <dbReference type="Proteomes" id="UP000655523"/>
    </source>
</evidence>